<proteinExistence type="predicted"/>
<feature type="non-terminal residue" evidence="2">
    <location>
        <position position="93"/>
    </location>
</feature>
<comment type="caution">
    <text evidence="2">The sequence shown here is derived from an EMBL/GenBank/DDBJ whole genome shotgun (WGS) entry which is preliminary data.</text>
</comment>
<dbReference type="EMBL" id="JAAGMN010002866">
    <property type="protein sequence ID" value="NEE10252.1"/>
    <property type="molecule type" value="Genomic_DNA"/>
</dbReference>
<name>A0A6G3WXV3_9ACTN</name>
<dbReference type="GO" id="GO:0004386">
    <property type="term" value="F:helicase activity"/>
    <property type="evidence" value="ECO:0007669"/>
    <property type="project" value="UniProtKB-KW"/>
</dbReference>
<feature type="compositionally biased region" description="Basic and acidic residues" evidence="1">
    <location>
        <begin position="50"/>
        <end position="59"/>
    </location>
</feature>
<keyword evidence="2" id="KW-0347">Helicase</keyword>
<organism evidence="2">
    <name type="scientific">Streptomyces sp. SID7499</name>
    <dbReference type="NCBI Taxonomy" id="2706086"/>
    <lineage>
        <taxon>Bacteria</taxon>
        <taxon>Bacillati</taxon>
        <taxon>Actinomycetota</taxon>
        <taxon>Actinomycetes</taxon>
        <taxon>Kitasatosporales</taxon>
        <taxon>Streptomycetaceae</taxon>
        <taxon>Streptomyces</taxon>
    </lineage>
</organism>
<evidence type="ECO:0000313" key="2">
    <source>
        <dbReference type="EMBL" id="NEE10252.1"/>
    </source>
</evidence>
<keyword evidence="2" id="KW-0547">Nucleotide-binding</keyword>
<keyword evidence="2" id="KW-0067">ATP-binding</keyword>
<reference evidence="2" key="1">
    <citation type="submission" date="2020-01" db="EMBL/GenBank/DDBJ databases">
        <title>Insect and environment-associated Actinomycetes.</title>
        <authorList>
            <person name="Currrie C."/>
            <person name="Chevrette M."/>
            <person name="Carlson C."/>
            <person name="Stubbendieck R."/>
            <person name="Wendt-Pienkowski E."/>
        </authorList>
    </citation>
    <scope>NUCLEOTIDE SEQUENCE</scope>
    <source>
        <strain evidence="2">SID7499</strain>
    </source>
</reference>
<sequence length="93" mass="9643">MSSLFDDSFLTGLQPAEDGPPPPPEDHAPEAVPEGLFEGVYDAPPPPRDGYYRDGHPRPAIDSAALLDGLNTEQRAAVVHAGSPLLIVAGAGS</sequence>
<keyword evidence="2" id="KW-0378">Hydrolase</keyword>
<dbReference type="AlphaFoldDB" id="A0A6G3WXV3"/>
<evidence type="ECO:0000256" key="1">
    <source>
        <dbReference type="SAM" id="MobiDB-lite"/>
    </source>
</evidence>
<gene>
    <name evidence="2" type="ORF">G3M58_27855</name>
</gene>
<feature type="region of interest" description="Disordered" evidence="1">
    <location>
        <begin position="1"/>
        <end position="59"/>
    </location>
</feature>
<protein>
    <submittedName>
        <fullName evidence="2">ATP-dependent DNA helicase PcrA</fullName>
    </submittedName>
</protein>
<accession>A0A6G3WXV3</accession>